<evidence type="ECO:0000313" key="2">
    <source>
        <dbReference type="EMBL" id="MCW1923606.1"/>
    </source>
</evidence>
<sequence>MKASLFLSLLILAAGGMLGWKQHGQLVTVRESHRQVTEEARALGLSPDALLEASKPPLPTKTGREDSEAKVAAAKSFAKELIDFAKKMEEIQKSGEQPGDEFQKEMMETIARFLDLTPAQIKVVVAEMKESPDLDDEMRRNMIGFSIMMLASEQPEAAISIYTESSDIKGLGEMGSHVVTTALGKWAEKDPLAAMEWVRKNSEKHASLITEDTKAAILAGAAKQDPKLALGMVDDLGLKEQHRVGEGLARSARTAEERNALLEVLRADKKQGDLSKTTLSALGGQLTSEGFESSQAWLTSAKLGEKETQSIAQGISSWQAGADTGKWVEWMNGKVPEDTLKQKTNELVQQWTRSDYKAAGEWIGTLADGTAKTTAIKSYAQTVAPYEPEAALQWANSLPAGKERDELLLEIEQAEKPKPAVGGLSRETVPADE</sequence>
<gene>
    <name evidence="2" type="ORF">OKA05_13660</name>
</gene>
<dbReference type="Proteomes" id="UP001320876">
    <property type="component" value="Unassembled WGS sequence"/>
</dbReference>
<feature type="region of interest" description="Disordered" evidence="1">
    <location>
        <begin position="413"/>
        <end position="433"/>
    </location>
</feature>
<evidence type="ECO:0008006" key="4">
    <source>
        <dbReference type="Google" id="ProtNLM"/>
    </source>
</evidence>
<accession>A0ABT3GJF1</accession>
<comment type="caution">
    <text evidence="2">The sequence shown here is derived from an EMBL/GenBank/DDBJ whole genome shotgun (WGS) entry which is preliminary data.</text>
</comment>
<proteinExistence type="predicted"/>
<evidence type="ECO:0000313" key="3">
    <source>
        <dbReference type="Proteomes" id="UP001320876"/>
    </source>
</evidence>
<dbReference type="RefSeq" id="WP_264487715.1">
    <property type="nucleotide sequence ID" value="NZ_JAPDDT010000005.1"/>
</dbReference>
<name>A0ABT3GJF1_9BACT</name>
<keyword evidence="3" id="KW-1185">Reference proteome</keyword>
<reference evidence="2 3" key="1">
    <citation type="submission" date="2022-10" db="EMBL/GenBank/DDBJ databases">
        <title>Luteolibacter arcticus strain CCTCC AB 2014275, whole genome shotgun sequencing project.</title>
        <authorList>
            <person name="Zhao G."/>
            <person name="Shen L."/>
        </authorList>
    </citation>
    <scope>NUCLEOTIDE SEQUENCE [LARGE SCALE GENOMIC DNA]</scope>
    <source>
        <strain evidence="2 3">CCTCC AB 2014275</strain>
    </source>
</reference>
<organism evidence="2 3">
    <name type="scientific">Luteolibacter arcticus</name>
    <dbReference type="NCBI Taxonomy" id="1581411"/>
    <lineage>
        <taxon>Bacteria</taxon>
        <taxon>Pseudomonadati</taxon>
        <taxon>Verrucomicrobiota</taxon>
        <taxon>Verrucomicrobiia</taxon>
        <taxon>Verrucomicrobiales</taxon>
        <taxon>Verrucomicrobiaceae</taxon>
        <taxon>Luteolibacter</taxon>
    </lineage>
</organism>
<evidence type="ECO:0000256" key="1">
    <source>
        <dbReference type="SAM" id="MobiDB-lite"/>
    </source>
</evidence>
<feature type="region of interest" description="Disordered" evidence="1">
    <location>
        <begin position="47"/>
        <end position="68"/>
    </location>
</feature>
<protein>
    <recommendedName>
        <fullName evidence="4">HEAT repeat domain-containing protein</fullName>
    </recommendedName>
</protein>
<dbReference type="EMBL" id="JAPDDT010000005">
    <property type="protein sequence ID" value="MCW1923606.1"/>
    <property type="molecule type" value="Genomic_DNA"/>
</dbReference>